<protein>
    <submittedName>
        <fullName evidence="3">TRAP-type C4-dicarboxylate transport system permease large subunit</fullName>
    </submittedName>
</protein>
<proteinExistence type="predicted"/>
<keyword evidence="2" id="KW-0812">Transmembrane</keyword>
<evidence type="ECO:0000313" key="4">
    <source>
        <dbReference type="Proteomes" id="UP000540412"/>
    </source>
</evidence>
<feature type="transmembrane region" description="Helical" evidence="2">
    <location>
        <begin position="49"/>
        <end position="73"/>
    </location>
</feature>
<accession>A0A7W9UL92</accession>
<dbReference type="AlphaFoldDB" id="A0A7W9UL92"/>
<dbReference type="Proteomes" id="UP000540412">
    <property type="component" value="Unassembled WGS sequence"/>
</dbReference>
<evidence type="ECO:0000256" key="1">
    <source>
        <dbReference type="SAM" id="MobiDB-lite"/>
    </source>
</evidence>
<keyword evidence="2" id="KW-0472">Membrane</keyword>
<organism evidence="3 4">
    <name type="scientific">Nocardia transvalensis</name>
    <dbReference type="NCBI Taxonomy" id="37333"/>
    <lineage>
        <taxon>Bacteria</taxon>
        <taxon>Bacillati</taxon>
        <taxon>Actinomycetota</taxon>
        <taxon>Actinomycetes</taxon>
        <taxon>Mycobacteriales</taxon>
        <taxon>Nocardiaceae</taxon>
        <taxon>Nocardia</taxon>
    </lineage>
</organism>
<name>A0A7W9UL92_9NOCA</name>
<keyword evidence="4" id="KW-1185">Reference proteome</keyword>
<feature type="compositionally biased region" description="Low complexity" evidence="1">
    <location>
        <begin position="101"/>
        <end position="118"/>
    </location>
</feature>
<reference evidence="3 4" key="1">
    <citation type="submission" date="2020-08" db="EMBL/GenBank/DDBJ databases">
        <title>Sequencing the genomes of 1000 actinobacteria strains.</title>
        <authorList>
            <person name="Klenk H.-P."/>
        </authorList>
    </citation>
    <scope>NUCLEOTIDE SEQUENCE [LARGE SCALE GENOMIC DNA]</scope>
    <source>
        <strain evidence="3 4">DSM 43582</strain>
    </source>
</reference>
<evidence type="ECO:0000313" key="3">
    <source>
        <dbReference type="EMBL" id="MBB5917313.1"/>
    </source>
</evidence>
<evidence type="ECO:0000256" key="2">
    <source>
        <dbReference type="SAM" id="Phobius"/>
    </source>
</evidence>
<feature type="region of interest" description="Disordered" evidence="1">
    <location>
        <begin position="83"/>
        <end position="135"/>
    </location>
</feature>
<feature type="compositionally biased region" description="Basic and acidic residues" evidence="1">
    <location>
        <begin position="90"/>
        <end position="100"/>
    </location>
</feature>
<keyword evidence="2" id="KW-1133">Transmembrane helix</keyword>
<sequence length="135" mass="14052">MIVLLGLIVLIAAIVVGAAAVSANLGDAHLMSTGFTVFGHDFTGSLGELFAAGAVVGAAGMLGLALLLTGAFNSARRNAAVRRELRRSRREMVTAKKESAKPAPAAATPPAGEPAQQPMWSRNRFLRRRPETGTS</sequence>
<dbReference type="EMBL" id="JACHIT010000002">
    <property type="protein sequence ID" value="MBB5917313.1"/>
    <property type="molecule type" value="Genomic_DNA"/>
</dbReference>
<gene>
    <name evidence="3" type="ORF">BJY24_006225</name>
</gene>
<dbReference type="RefSeq" id="WP_051162916.1">
    <property type="nucleotide sequence ID" value="NZ_JACHIT010000002.1"/>
</dbReference>
<comment type="caution">
    <text evidence="3">The sequence shown here is derived from an EMBL/GenBank/DDBJ whole genome shotgun (WGS) entry which is preliminary data.</text>
</comment>